<dbReference type="OrthoDB" id="2013610at2759"/>
<dbReference type="PANTHER" id="PTHR37984">
    <property type="entry name" value="PROTEIN CBG26694"/>
    <property type="match status" value="1"/>
</dbReference>
<feature type="domain" description="Reverse transcriptase" evidence="1">
    <location>
        <begin position="3"/>
        <end position="105"/>
    </location>
</feature>
<dbReference type="CDD" id="cd01647">
    <property type="entry name" value="RT_LTR"/>
    <property type="match status" value="1"/>
</dbReference>
<dbReference type="InterPro" id="IPR043502">
    <property type="entry name" value="DNA/RNA_pol_sf"/>
</dbReference>
<gene>
    <name evidence="2" type="ORF">GNI_056400</name>
</gene>
<dbReference type="Proteomes" id="UP000019763">
    <property type="component" value="Unassembled WGS sequence"/>
</dbReference>
<dbReference type="InterPro" id="IPR043128">
    <property type="entry name" value="Rev_trsase/Diguanyl_cyclase"/>
</dbReference>
<sequence length="111" mass="12891">MNRGFWNIPLLEESKRLTAFITPTGLFEFNVLPFGIKNSPTAFQRAMDRTSRWQCGFNYRCGDIKEEVLAPLEEALQRTITSGFYLRLDKSEWMKPTTDYLGYQVGRDGIK</sequence>
<dbReference type="GeneID" id="22912093"/>
<dbReference type="SUPFAM" id="SSF56672">
    <property type="entry name" value="DNA/RNA polymerases"/>
    <property type="match status" value="1"/>
</dbReference>
<reference evidence="2" key="1">
    <citation type="submission" date="2013-12" db="EMBL/GenBank/DDBJ databases">
        <authorList>
            <person name="Omoto C.K."/>
            <person name="Sibley D."/>
            <person name="Venepally P."/>
            <person name="Hadjithomas M."/>
            <person name="Karamycheva S."/>
            <person name="Brunk B."/>
            <person name="Roos D."/>
            <person name="Caler E."/>
            <person name="Lorenzi H."/>
        </authorList>
    </citation>
    <scope>NUCLEOTIDE SEQUENCE</scope>
</reference>
<evidence type="ECO:0000313" key="2">
    <source>
        <dbReference type="EMBL" id="EZG70151.1"/>
    </source>
</evidence>
<protein>
    <submittedName>
        <fullName evidence="2">Polyprotein</fullName>
    </submittedName>
</protein>
<keyword evidence="3" id="KW-1185">Reference proteome</keyword>
<evidence type="ECO:0000259" key="1">
    <source>
        <dbReference type="Pfam" id="PF00078"/>
    </source>
</evidence>
<dbReference type="Gene3D" id="3.10.10.10">
    <property type="entry name" value="HIV Type 1 Reverse Transcriptase, subunit A, domain 1"/>
    <property type="match status" value="1"/>
</dbReference>
<dbReference type="Pfam" id="PF00078">
    <property type="entry name" value="RVT_1"/>
    <property type="match status" value="1"/>
</dbReference>
<name>A0A023B8P7_GRENI</name>
<evidence type="ECO:0000313" key="3">
    <source>
        <dbReference type="Proteomes" id="UP000019763"/>
    </source>
</evidence>
<dbReference type="Gene3D" id="3.30.70.270">
    <property type="match status" value="1"/>
</dbReference>
<dbReference type="EMBL" id="AFNH02000427">
    <property type="protein sequence ID" value="EZG70151.1"/>
    <property type="molecule type" value="Genomic_DNA"/>
</dbReference>
<proteinExistence type="predicted"/>
<comment type="caution">
    <text evidence="2">The sequence shown here is derived from an EMBL/GenBank/DDBJ whole genome shotgun (WGS) entry which is preliminary data.</text>
</comment>
<dbReference type="AlphaFoldDB" id="A0A023B8P7"/>
<dbReference type="VEuPathDB" id="CryptoDB:GNI_056400"/>
<dbReference type="InterPro" id="IPR050951">
    <property type="entry name" value="Retrovirus_Pol_polyprotein"/>
</dbReference>
<accession>A0A023B8P7</accession>
<organism evidence="2 3">
    <name type="scientific">Gregarina niphandrodes</name>
    <name type="common">Septate eugregarine</name>
    <dbReference type="NCBI Taxonomy" id="110365"/>
    <lineage>
        <taxon>Eukaryota</taxon>
        <taxon>Sar</taxon>
        <taxon>Alveolata</taxon>
        <taxon>Apicomplexa</taxon>
        <taxon>Conoidasida</taxon>
        <taxon>Gregarinasina</taxon>
        <taxon>Eugregarinorida</taxon>
        <taxon>Gregarinidae</taxon>
        <taxon>Gregarina</taxon>
    </lineage>
</organism>
<dbReference type="RefSeq" id="XP_011129970.1">
    <property type="nucleotide sequence ID" value="XM_011131668.1"/>
</dbReference>
<dbReference type="PANTHER" id="PTHR37984:SF5">
    <property type="entry name" value="PROTEIN NYNRIN-LIKE"/>
    <property type="match status" value="1"/>
</dbReference>
<feature type="non-terminal residue" evidence="2">
    <location>
        <position position="111"/>
    </location>
</feature>
<dbReference type="InterPro" id="IPR000477">
    <property type="entry name" value="RT_dom"/>
</dbReference>